<gene>
    <name evidence="1" type="ORF">CLCOL_08200</name>
</gene>
<proteinExistence type="predicted"/>
<dbReference type="EMBL" id="LTBB01000003">
    <property type="protein sequence ID" value="KYH29589.1"/>
    <property type="molecule type" value="Genomic_DNA"/>
</dbReference>
<dbReference type="Proteomes" id="UP000075374">
    <property type="component" value="Unassembled WGS sequence"/>
</dbReference>
<accession>A0A151APM4</accession>
<evidence type="ECO:0000313" key="1">
    <source>
        <dbReference type="EMBL" id="KYH29589.1"/>
    </source>
</evidence>
<comment type="caution">
    <text evidence="1">The sequence shown here is derived from an EMBL/GenBank/DDBJ whole genome shotgun (WGS) entry which is preliminary data.</text>
</comment>
<sequence length="155" mass="18293">MKVFTVRKEAEDLIDESKDRTSYIKLNEKEKFNYIIIKNPSNSNEICTIKTIKISIEDKDNELRLMHGEEELFRGLEDSKCTNKAGIFNIETKMQTHRDNKKVELERKKLLQNEECDILKDYALIMLPKGCLFIRLSDEVSRLNISINWTSEKIY</sequence>
<keyword evidence="2" id="KW-1185">Reference proteome</keyword>
<evidence type="ECO:0000313" key="2">
    <source>
        <dbReference type="Proteomes" id="UP000075374"/>
    </source>
</evidence>
<dbReference type="RefSeq" id="WP_061857723.1">
    <property type="nucleotide sequence ID" value="NZ_LTBB01000003.1"/>
</dbReference>
<dbReference type="PATRIC" id="fig|1121305.3.peg.834"/>
<organism evidence="1 2">
    <name type="scientific">Clostridium colicanis DSM 13634</name>
    <dbReference type="NCBI Taxonomy" id="1121305"/>
    <lineage>
        <taxon>Bacteria</taxon>
        <taxon>Bacillati</taxon>
        <taxon>Bacillota</taxon>
        <taxon>Clostridia</taxon>
        <taxon>Eubacteriales</taxon>
        <taxon>Clostridiaceae</taxon>
        <taxon>Clostridium</taxon>
    </lineage>
</organism>
<dbReference type="AlphaFoldDB" id="A0A151APM4"/>
<name>A0A151APM4_9CLOT</name>
<dbReference type="STRING" id="1121305.CLCOL_08200"/>
<protein>
    <submittedName>
        <fullName evidence="1">Uncharacterized protein</fullName>
    </submittedName>
</protein>
<reference evidence="1 2" key="1">
    <citation type="submission" date="2016-02" db="EMBL/GenBank/DDBJ databases">
        <title>Genome sequence of Clostridium colicanis DSM 13634.</title>
        <authorList>
            <person name="Poehlein A."/>
            <person name="Daniel R."/>
        </authorList>
    </citation>
    <scope>NUCLEOTIDE SEQUENCE [LARGE SCALE GENOMIC DNA]</scope>
    <source>
        <strain evidence="1 2">DSM 13634</strain>
    </source>
</reference>